<keyword evidence="2" id="KW-1185">Reference proteome</keyword>
<evidence type="ECO:0000313" key="2">
    <source>
        <dbReference type="Proteomes" id="UP001066276"/>
    </source>
</evidence>
<proteinExistence type="predicted"/>
<comment type="caution">
    <text evidence="1">The sequence shown here is derived from an EMBL/GenBank/DDBJ whole genome shotgun (WGS) entry which is preliminary data.</text>
</comment>
<dbReference type="Proteomes" id="UP001066276">
    <property type="component" value="Chromosome 7"/>
</dbReference>
<accession>A0AAV7PJK6</accession>
<name>A0AAV7PJK6_PLEWA</name>
<organism evidence="1 2">
    <name type="scientific">Pleurodeles waltl</name>
    <name type="common">Iberian ribbed newt</name>
    <dbReference type="NCBI Taxonomy" id="8319"/>
    <lineage>
        <taxon>Eukaryota</taxon>
        <taxon>Metazoa</taxon>
        <taxon>Chordata</taxon>
        <taxon>Craniata</taxon>
        <taxon>Vertebrata</taxon>
        <taxon>Euteleostomi</taxon>
        <taxon>Amphibia</taxon>
        <taxon>Batrachia</taxon>
        <taxon>Caudata</taxon>
        <taxon>Salamandroidea</taxon>
        <taxon>Salamandridae</taxon>
        <taxon>Pleurodelinae</taxon>
        <taxon>Pleurodeles</taxon>
    </lineage>
</organism>
<dbReference type="AlphaFoldDB" id="A0AAV7PJK6"/>
<evidence type="ECO:0000313" key="1">
    <source>
        <dbReference type="EMBL" id="KAJ1127994.1"/>
    </source>
</evidence>
<gene>
    <name evidence="1" type="ORF">NDU88_006387</name>
</gene>
<protein>
    <submittedName>
        <fullName evidence="1">Uncharacterized protein</fullName>
    </submittedName>
</protein>
<reference evidence="1" key="1">
    <citation type="journal article" date="2022" name="bioRxiv">
        <title>Sequencing and chromosome-scale assembly of the giantPleurodeles waltlgenome.</title>
        <authorList>
            <person name="Brown T."/>
            <person name="Elewa A."/>
            <person name="Iarovenko S."/>
            <person name="Subramanian E."/>
            <person name="Araus A.J."/>
            <person name="Petzold A."/>
            <person name="Susuki M."/>
            <person name="Suzuki K.-i.T."/>
            <person name="Hayashi T."/>
            <person name="Toyoda A."/>
            <person name="Oliveira C."/>
            <person name="Osipova E."/>
            <person name="Leigh N.D."/>
            <person name="Simon A."/>
            <person name="Yun M.H."/>
        </authorList>
    </citation>
    <scope>NUCLEOTIDE SEQUENCE</scope>
    <source>
        <strain evidence="1">20211129_DDA</strain>
        <tissue evidence="1">Liver</tissue>
    </source>
</reference>
<dbReference type="EMBL" id="JANPWB010000011">
    <property type="protein sequence ID" value="KAJ1127994.1"/>
    <property type="molecule type" value="Genomic_DNA"/>
</dbReference>
<sequence>MYFNNKETRSAIFLHVVIIMVAKVDGPKDKVFSDLVRSLLEPVASGYNVALLVCGSDSPEKKALLRGDGRQSGIVQQVMERRREEKPF</sequence>